<keyword evidence="6 8" id="KW-0862">Zinc</keyword>
<evidence type="ECO:0000313" key="11">
    <source>
        <dbReference type="Proteomes" id="UP000194139"/>
    </source>
</evidence>
<evidence type="ECO:0000313" key="10">
    <source>
        <dbReference type="EMBL" id="ARP88701.1"/>
    </source>
</evidence>
<dbReference type="EMBL" id="CP021109">
    <property type="protein sequence ID" value="ARP88701.1"/>
    <property type="molecule type" value="Genomic_DNA"/>
</dbReference>
<evidence type="ECO:0000256" key="1">
    <source>
        <dbReference type="ARBA" id="ARBA00010669"/>
    </source>
</evidence>
<evidence type="ECO:0000259" key="9">
    <source>
        <dbReference type="PROSITE" id="PS51747"/>
    </source>
</evidence>
<evidence type="ECO:0000256" key="5">
    <source>
        <dbReference type="ARBA" id="ARBA00022801"/>
    </source>
</evidence>
<dbReference type="InterPro" id="IPR002125">
    <property type="entry name" value="CMP_dCMP_dom"/>
</dbReference>
<comment type="cofactor">
    <cofactor evidence="8">
        <name>Zn(2+)</name>
        <dbReference type="ChEBI" id="CHEBI:29105"/>
    </cofactor>
    <text evidence="8">Binds 1 zinc ion per subunit.</text>
</comment>
<keyword evidence="11" id="KW-1185">Reference proteome</keyword>
<dbReference type="RefSeq" id="WP_086073639.1">
    <property type="nucleotide sequence ID" value="NZ_CP021109.1"/>
</dbReference>
<dbReference type="NCBIfam" id="NF008113">
    <property type="entry name" value="PRK10860.1"/>
    <property type="match status" value="1"/>
</dbReference>
<proteinExistence type="inferred from homology"/>
<name>A0A1W6Z615_9BORD</name>
<comment type="function">
    <text evidence="8">Catalyzes the deamination of adenosine to inosine at the wobble position 34 of tRNA(Arg2).</text>
</comment>
<dbReference type="Proteomes" id="UP000194139">
    <property type="component" value="Chromosome"/>
</dbReference>
<keyword evidence="3 8" id="KW-0819">tRNA processing</keyword>
<evidence type="ECO:0000256" key="6">
    <source>
        <dbReference type="ARBA" id="ARBA00022833"/>
    </source>
</evidence>
<sequence length="165" mass="17610">MAAMTAGEQARFDEAMMQLALRQAEAARQAGEVPVGAVVVDSQGQVLGEGYNRTIVDADPTAHAEIVALRAAARRMSNYRLPGLSLYVTLEPCVMCMGAMLHARLARVCYGATDPKTGACGSVLDIGAVARLNHHTSFHGGVLAEPCGDILRQFFRARRAKESPL</sequence>
<organism evidence="10 11">
    <name type="scientific">Bordetella genomosp. 9</name>
    <dbReference type="NCBI Taxonomy" id="1416803"/>
    <lineage>
        <taxon>Bacteria</taxon>
        <taxon>Pseudomonadati</taxon>
        <taxon>Pseudomonadota</taxon>
        <taxon>Betaproteobacteria</taxon>
        <taxon>Burkholderiales</taxon>
        <taxon>Alcaligenaceae</taxon>
        <taxon>Bordetella</taxon>
    </lineage>
</organism>
<dbReference type="GO" id="GO:0002100">
    <property type="term" value="P:tRNA wobble adenosine to inosine editing"/>
    <property type="evidence" value="ECO:0007669"/>
    <property type="project" value="UniProtKB-UniRule"/>
</dbReference>
<dbReference type="EC" id="3.5.4.33" evidence="8"/>
<dbReference type="Gene3D" id="3.40.140.10">
    <property type="entry name" value="Cytidine Deaminase, domain 2"/>
    <property type="match status" value="1"/>
</dbReference>
<evidence type="ECO:0000256" key="3">
    <source>
        <dbReference type="ARBA" id="ARBA00022694"/>
    </source>
</evidence>
<feature type="active site" description="Proton donor" evidence="8">
    <location>
        <position position="65"/>
    </location>
</feature>
<dbReference type="CDD" id="cd01285">
    <property type="entry name" value="nucleoside_deaminase"/>
    <property type="match status" value="1"/>
</dbReference>
<keyword evidence="5 8" id="KW-0378">Hydrolase</keyword>
<dbReference type="PANTHER" id="PTHR11079">
    <property type="entry name" value="CYTOSINE DEAMINASE FAMILY MEMBER"/>
    <property type="match status" value="1"/>
</dbReference>
<dbReference type="FunFam" id="3.40.140.10:FF:000005">
    <property type="entry name" value="tRNA-specific adenosine deaminase"/>
    <property type="match status" value="1"/>
</dbReference>
<feature type="binding site" evidence="8">
    <location>
        <position position="96"/>
    </location>
    <ligand>
        <name>Zn(2+)</name>
        <dbReference type="ChEBI" id="CHEBI:29105"/>
        <note>catalytic</note>
    </ligand>
</feature>
<dbReference type="PROSITE" id="PS00903">
    <property type="entry name" value="CYT_DCMP_DEAMINASES_1"/>
    <property type="match status" value="1"/>
</dbReference>
<accession>A0A1W6Z615</accession>
<dbReference type="PANTHER" id="PTHR11079:SF202">
    <property type="entry name" value="TRNA-SPECIFIC ADENOSINE DEAMINASE"/>
    <property type="match status" value="1"/>
</dbReference>
<comment type="similarity">
    <text evidence="1">Belongs to the cytidine and deoxycytidylate deaminase family. ADAT2 subfamily.</text>
</comment>
<keyword evidence="4 8" id="KW-0479">Metal-binding</keyword>
<dbReference type="InterPro" id="IPR016193">
    <property type="entry name" value="Cytidine_deaminase-like"/>
</dbReference>
<dbReference type="GO" id="GO:0052717">
    <property type="term" value="F:tRNA-specific adenosine-34 deaminase activity"/>
    <property type="evidence" value="ECO:0007669"/>
    <property type="project" value="UniProtKB-UniRule"/>
</dbReference>
<protein>
    <recommendedName>
        <fullName evidence="8">tRNA-specific adenosine deaminase</fullName>
        <ecNumber evidence="8">3.5.4.33</ecNumber>
    </recommendedName>
</protein>
<gene>
    <name evidence="8" type="primary">tadA</name>
    <name evidence="10" type="ORF">CAL13_12940</name>
</gene>
<dbReference type="InterPro" id="IPR028883">
    <property type="entry name" value="tRNA_aden_deaminase"/>
</dbReference>
<dbReference type="AlphaFoldDB" id="A0A1W6Z615"/>
<feature type="binding site" evidence="8">
    <location>
        <position position="63"/>
    </location>
    <ligand>
        <name>Zn(2+)</name>
        <dbReference type="ChEBI" id="CHEBI:29105"/>
        <note>catalytic</note>
    </ligand>
</feature>
<dbReference type="SUPFAM" id="SSF53927">
    <property type="entry name" value="Cytidine deaminase-like"/>
    <property type="match status" value="1"/>
</dbReference>
<reference evidence="10 11" key="1">
    <citation type="submission" date="2017-05" db="EMBL/GenBank/DDBJ databases">
        <title>Complete and WGS of Bordetella genogroups.</title>
        <authorList>
            <person name="Spilker T."/>
            <person name="LiPuma J."/>
        </authorList>
    </citation>
    <scope>NUCLEOTIDE SEQUENCE [LARGE SCALE GENOMIC DNA]</scope>
    <source>
        <strain evidence="10 11">AU17164</strain>
    </source>
</reference>
<evidence type="ECO:0000256" key="4">
    <source>
        <dbReference type="ARBA" id="ARBA00022723"/>
    </source>
</evidence>
<evidence type="ECO:0000256" key="8">
    <source>
        <dbReference type="HAMAP-Rule" id="MF_00972"/>
    </source>
</evidence>
<dbReference type="PROSITE" id="PS51747">
    <property type="entry name" value="CYT_DCMP_DEAMINASES_2"/>
    <property type="match status" value="1"/>
</dbReference>
<dbReference type="Pfam" id="PF00383">
    <property type="entry name" value="dCMP_cyt_deam_1"/>
    <property type="match status" value="1"/>
</dbReference>
<dbReference type="GO" id="GO:0008270">
    <property type="term" value="F:zinc ion binding"/>
    <property type="evidence" value="ECO:0007669"/>
    <property type="project" value="UniProtKB-UniRule"/>
</dbReference>
<dbReference type="InterPro" id="IPR016192">
    <property type="entry name" value="APOBEC/CMP_deaminase_Zn-bd"/>
</dbReference>
<evidence type="ECO:0000256" key="7">
    <source>
        <dbReference type="ARBA" id="ARBA00048045"/>
    </source>
</evidence>
<feature type="binding site" evidence="8">
    <location>
        <position position="93"/>
    </location>
    <ligand>
        <name>Zn(2+)</name>
        <dbReference type="ChEBI" id="CHEBI:29105"/>
        <note>catalytic</note>
    </ligand>
</feature>
<dbReference type="HAMAP" id="MF_00972">
    <property type="entry name" value="tRNA_aden_deaminase"/>
    <property type="match status" value="1"/>
</dbReference>
<evidence type="ECO:0000256" key="2">
    <source>
        <dbReference type="ARBA" id="ARBA00011738"/>
    </source>
</evidence>
<comment type="subunit">
    <text evidence="2 8">Homodimer.</text>
</comment>
<feature type="domain" description="CMP/dCMP-type deaminase" evidence="9">
    <location>
        <begin position="11"/>
        <end position="123"/>
    </location>
</feature>
<comment type="catalytic activity">
    <reaction evidence="7 8">
        <text>adenosine(34) in tRNA + H2O + H(+) = inosine(34) in tRNA + NH4(+)</text>
        <dbReference type="Rhea" id="RHEA:43168"/>
        <dbReference type="Rhea" id="RHEA-COMP:10373"/>
        <dbReference type="Rhea" id="RHEA-COMP:10374"/>
        <dbReference type="ChEBI" id="CHEBI:15377"/>
        <dbReference type="ChEBI" id="CHEBI:15378"/>
        <dbReference type="ChEBI" id="CHEBI:28938"/>
        <dbReference type="ChEBI" id="CHEBI:74411"/>
        <dbReference type="ChEBI" id="CHEBI:82852"/>
        <dbReference type="EC" id="3.5.4.33"/>
    </reaction>
</comment>